<protein>
    <submittedName>
        <fullName evidence="1">NTP pyrophosphatase (Non-canonical NTP hydrolase)</fullName>
    </submittedName>
</protein>
<dbReference type="CDD" id="cd11538">
    <property type="entry name" value="NTP-PPase_u1"/>
    <property type="match status" value="1"/>
</dbReference>
<evidence type="ECO:0000313" key="2">
    <source>
        <dbReference type="Proteomes" id="UP000530928"/>
    </source>
</evidence>
<dbReference type="GO" id="GO:0016787">
    <property type="term" value="F:hydrolase activity"/>
    <property type="evidence" value="ECO:0007669"/>
    <property type="project" value="UniProtKB-KW"/>
</dbReference>
<dbReference type="RefSeq" id="WP_181616205.1">
    <property type="nucleotide sequence ID" value="NZ_BAABAM010000013.1"/>
</dbReference>
<name>A0A7W0CUJ1_9ACTN</name>
<proteinExistence type="predicted"/>
<dbReference type="EMBL" id="JACDUR010000011">
    <property type="protein sequence ID" value="MBA2897510.1"/>
    <property type="molecule type" value="Genomic_DNA"/>
</dbReference>
<sequence>MDLLRLSDQIESISRTYADRVGIERDDAWFLLKLQEEMGELTQAYLMRTGQARSRGLSREEIDRRFGEEVADVLCHVLLLARHHGVDLEGEVGAKWLAWLGRTKEEARTEVRASE</sequence>
<accession>A0A7W0CUJ1</accession>
<dbReference type="Proteomes" id="UP000530928">
    <property type="component" value="Unassembled WGS sequence"/>
</dbReference>
<reference evidence="1 2" key="1">
    <citation type="submission" date="2020-07" db="EMBL/GenBank/DDBJ databases">
        <title>Genomic Encyclopedia of Type Strains, Phase IV (KMG-IV): sequencing the most valuable type-strain genomes for metagenomic binning, comparative biology and taxonomic classification.</title>
        <authorList>
            <person name="Goeker M."/>
        </authorList>
    </citation>
    <scope>NUCLEOTIDE SEQUENCE [LARGE SCALE GENOMIC DNA]</scope>
    <source>
        <strain evidence="1 2">DSM 45533</strain>
    </source>
</reference>
<gene>
    <name evidence="1" type="ORF">HNR30_008908</name>
</gene>
<dbReference type="Gene3D" id="1.10.287.1080">
    <property type="entry name" value="MazG-like"/>
    <property type="match status" value="1"/>
</dbReference>
<dbReference type="SUPFAM" id="SSF101386">
    <property type="entry name" value="all-alpha NTP pyrophosphatases"/>
    <property type="match status" value="1"/>
</dbReference>
<dbReference type="AlphaFoldDB" id="A0A7W0CUJ1"/>
<organism evidence="1 2">
    <name type="scientific">Nonomuraea soli</name>
    <dbReference type="NCBI Taxonomy" id="1032476"/>
    <lineage>
        <taxon>Bacteria</taxon>
        <taxon>Bacillati</taxon>
        <taxon>Actinomycetota</taxon>
        <taxon>Actinomycetes</taxon>
        <taxon>Streptosporangiales</taxon>
        <taxon>Streptosporangiaceae</taxon>
        <taxon>Nonomuraea</taxon>
    </lineage>
</organism>
<comment type="caution">
    <text evidence="1">The sequence shown here is derived from an EMBL/GenBank/DDBJ whole genome shotgun (WGS) entry which is preliminary data.</text>
</comment>
<evidence type="ECO:0000313" key="1">
    <source>
        <dbReference type="EMBL" id="MBA2897510.1"/>
    </source>
</evidence>
<keyword evidence="2" id="KW-1185">Reference proteome</keyword>
<keyword evidence="1" id="KW-0378">Hydrolase</keyword>